<dbReference type="AlphaFoldDB" id="A0A832ZWP2"/>
<reference evidence="1" key="1">
    <citation type="journal article" date="2020" name="ISME J.">
        <title>Gammaproteobacteria mediating utilization of methyl-, sulfur- and petroleum organic compounds in deep ocean hydrothermal plumes.</title>
        <authorList>
            <person name="Zhou Z."/>
            <person name="Liu Y."/>
            <person name="Pan J."/>
            <person name="Cron B.R."/>
            <person name="Toner B.M."/>
            <person name="Anantharaman K."/>
            <person name="Breier J.A."/>
            <person name="Dick G.J."/>
            <person name="Li M."/>
        </authorList>
    </citation>
    <scope>NUCLEOTIDE SEQUENCE</scope>
    <source>
        <strain evidence="1">SZUA-1515</strain>
    </source>
</reference>
<evidence type="ECO:0000313" key="1">
    <source>
        <dbReference type="EMBL" id="HIQ29841.1"/>
    </source>
</evidence>
<evidence type="ECO:0000313" key="2">
    <source>
        <dbReference type="Proteomes" id="UP000608579"/>
    </source>
</evidence>
<dbReference type="EMBL" id="DQVM01000089">
    <property type="protein sequence ID" value="HIQ29841.1"/>
    <property type="molecule type" value="Genomic_DNA"/>
</dbReference>
<comment type="caution">
    <text evidence="1">The sequence shown here is derived from an EMBL/GenBank/DDBJ whole genome shotgun (WGS) entry which is preliminary data.</text>
</comment>
<sequence length="110" mass="12990">MPEYRWEEFRRLFPNLAREIEAKSMSLKIDSIRSSPEYAERDASIKMPTVVDYLRRCDTDEEAREVINFLREHGEITGEEADKLLKQLEEQGVRSFGSRKTPGHYLRRSP</sequence>
<organism evidence="1 2">
    <name type="scientific">Caldiarchaeum subterraneum</name>
    <dbReference type="NCBI Taxonomy" id="311458"/>
    <lineage>
        <taxon>Archaea</taxon>
        <taxon>Nitrososphaerota</taxon>
        <taxon>Candidatus Caldarchaeales</taxon>
        <taxon>Candidatus Caldarchaeaceae</taxon>
        <taxon>Candidatus Caldarchaeum</taxon>
    </lineage>
</organism>
<accession>A0A832ZWP2</accession>
<dbReference type="Proteomes" id="UP000608579">
    <property type="component" value="Unassembled WGS sequence"/>
</dbReference>
<dbReference type="Pfam" id="PF09868">
    <property type="entry name" value="DUF2095"/>
    <property type="match status" value="1"/>
</dbReference>
<dbReference type="InterPro" id="IPR018662">
    <property type="entry name" value="DUF2095"/>
</dbReference>
<name>A0A832ZWP2_CALS0</name>
<gene>
    <name evidence="1" type="ORF">EYH45_04675</name>
</gene>
<protein>
    <submittedName>
        <fullName evidence="1">DUF2095 domain-containing protein</fullName>
    </submittedName>
</protein>
<proteinExistence type="predicted"/>